<evidence type="ECO:0000313" key="17">
    <source>
        <dbReference type="EMBL" id="MFG6448527.1"/>
    </source>
</evidence>
<comment type="catalytic activity">
    <reaction evidence="1 15">
        <text>1-(5-phospho-beta-D-ribosyl)-5'-AMP + H2O = 1-(5-phospho-beta-D-ribosyl)-5-[(5-phospho-beta-D-ribosylamino)methylideneamino]imidazole-4-carboxamide</text>
        <dbReference type="Rhea" id="RHEA:20049"/>
        <dbReference type="ChEBI" id="CHEBI:15377"/>
        <dbReference type="ChEBI" id="CHEBI:58435"/>
        <dbReference type="ChEBI" id="CHEBI:59457"/>
        <dbReference type="EC" id="3.5.4.19"/>
    </reaction>
</comment>
<dbReference type="GO" id="GO:0004636">
    <property type="term" value="F:phosphoribosyl-ATP diphosphatase activity"/>
    <property type="evidence" value="ECO:0007669"/>
    <property type="project" value="UniProtKB-EC"/>
</dbReference>
<dbReference type="Gene3D" id="3.10.20.810">
    <property type="entry name" value="Phosphoribosyl-AMP cyclohydrolase"/>
    <property type="match status" value="1"/>
</dbReference>
<evidence type="ECO:0000256" key="11">
    <source>
        <dbReference type="ARBA" id="ARBA00022801"/>
    </source>
</evidence>
<evidence type="ECO:0000256" key="14">
    <source>
        <dbReference type="ARBA" id="ARBA00023268"/>
    </source>
</evidence>
<dbReference type="Pfam" id="PF01502">
    <property type="entry name" value="PRA-CH"/>
    <property type="match status" value="1"/>
</dbReference>
<dbReference type="HAMAP" id="MF_01021">
    <property type="entry name" value="HisI"/>
    <property type="match status" value="1"/>
</dbReference>
<comment type="subcellular location">
    <subcellularLocation>
        <location evidence="3 15">Cytoplasm</location>
    </subcellularLocation>
</comment>
<evidence type="ECO:0000259" key="16">
    <source>
        <dbReference type="Pfam" id="PF01502"/>
    </source>
</evidence>
<dbReference type="HAMAP" id="MF_01020">
    <property type="entry name" value="HisE"/>
    <property type="match status" value="1"/>
</dbReference>
<evidence type="ECO:0000256" key="6">
    <source>
        <dbReference type="ARBA" id="ARBA00007731"/>
    </source>
</evidence>
<dbReference type="PANTHER" id="PTHR42945">
    <property type="entry name" value="HISTIDINE BIOSYNTHESIS BIFUNCTIONAL PROTEIN"/>
    <property type="match status" value="1"/>
</dbReference>
<comment type="catalytic activity">
    <reaction evidence="2 15">
        <text>1-(5-phospho-beta-D-ribosyl)-ATP + H2O = 1-(5-phospho-beta-D-ribosyl)-5'-AMP + diphosphate + H(+)</text>
        <dbReference type="Rhea" id="RHEA:22828"/>
        <dbReference type="ChEBI" id="CHEBI:15377"/>
        <dbReference type="ChEBI" id="CHEBI:15378"/>
        <dbReference type="ChEBI" id="CHEBI:33019"/>
        <dbReference type="ChEBI" id="CHEBI:59457"/>
        <dbReference type="ChEBI" id="CHEBI:73183"/>
        <dbReference type="EC" id="3.6.1.31"/>
    </reaction>
</comment>
<evidence type="ECO:0000256" key="13">
    <source>
        <dbReference type="ARBA" id="ARBA00023102"/>
    </source>
</evidence>
<sequence length="264" mass="28944">MSNEKAPSWLDEVRWDAQGLIPAIAQEEGSGDVLMVAWMNRESLAQTVQRGEAVYWSRSRQKLWHKGEESGHVQRVHDIHLDCDADVLLLRVTQLGHNPGVACHTGRHSCFYKRLGDQGWEDAAPVLKSPQQIYGRSEASGTVSASPAVQGSAAAHDILSALGRLVQERRDAGDPSQSYVAKLFDKGLDHILKKVGEEATEVVIAAKGGEAEQLVYEVADLWFHSIVALAALQQKPEAVLAELARREGLSGLVEFAQRQRPAKT</sequence>
<keyword evidence="9 15" id="KW-0028">Amino-acid biosynthesis</keyword>
<organism evidence="17 18">
    <name type="scientific">Roseateles rivi</name>
    <dbReference type="NCBI Taxonomy" id="3299028"/>
    <lineage>
        <taxon>Bacteria</taxon>
        <taxon>Pseudomonadati</taxon>
        <taxon>Pseudomonadota</taxon>
        <taxon>Betaproteobacteria</taxon>
        <taxon>Burkholderiales</taxon>
        <taxon>Sphaerotilaceae</taxon>
        <taxon>Roseateles</taxon>
    </lineage>
</organism>
<evidence type="ECO:0000256" key="5">
    <source>
        <dbReference type="ARBA" id="ARBA00005204"/>
    </source>
</evidence>
<dbReference type="HAMAP" id="MF_01019">
    <property type="entry name" value="HisIE"/>
    <property type="match status" value="1"/>
</dbReference>
<keyword evidence="14 15" id="KW-0511">Multifunctional enzyme</keyword>
<keyword evidence="8 15" id="KW-0963">Cytoplasm</keyword>
<dbReference type="NCBIfam" id="TIGR03188">
    <property type="entry name" value="histidine_hisI"/>
    <property type="match status" value="1"/>
</dbReference>
<dbReference type="NCBIfam" id="NF002747">
    <property type="entry name" value="PRK02759.1"/>
    <property type="match status" value="1"/>
</dbReference>
<dbReference type="Gene3D" id="1.10.287.1080">
    <property type="entry name" value="MazG-like"/>
    <property type="match status" value="1"/>
</dbReference>
<dbReference type="NCBIfam" id="NF001611">
    <property type="entry name" value="PRK00400.1-3"/>
    <property type="match status" value="1"/>
</dbReference>
<dbReference type="InterPro" id="IPR026660">
    <property type="entry name" value="PRA-CH"/>
</dbReference>
<feature type="domain" description="Phosphoribosyl-AMP cyclohydrolase" evidence="16">
    <location>
        <begin position="35"/>
        <end position="112"/>
    </location>
</feature>
<comment type="similarity">
    <text evidence="6 15">In the C-terminal section; belongs to the PRA-PH family.</text>
</comment>
<dbReference type="NCBIfam" id="NF000768">
    <property type="entry name" value="PRK00051.1"/>
    <property type="match status" value="1"/>
</dbReference>
<dbReference type="Proteomes" id="UP001606099">
    <property type="component" value="Unassembled WGS sequence"/>
</dbReference>
<evidence type="ECO:0000256" key="2">
    <source>
        <dbReference type="ARBA" id="ARBA00001460"/>
    </source>
</evidence>
<dbReference type="InterPro" id="IPR002496">
    <property type="entry name" value="PRib_AMP_CycHydrolase_dom"/>
</dbReference>
<dbReference type="PANTHER" id="PTHR42945:SF1">
    <property type="entry name" value="HISTIDINE BIOSYNTHESIS BIFUNCTIONAL PROTEIN HIS7"/>
    <property type="match status" value="1"/>
</dbReference>
<accession>A0ABW7FW35</accession>
<evidence type="ECO:0000256" key="15">
    <source>
        <dbReference type="HAMAP-Rule" id="MF_01019"/>
    </source>
</evidence>
<keyword evidence="18" id="KW-1185">Reference proteome</keyword>
<dbReference type="CDD" id="cd11534">
    <property type="entry name" value="NTP-PPase_HisIE_like"/>
    <property type="match status" value="1"/>
</dbReference>
<evidence type="ECO:0000256" key="10">
    <source>
        <dbReference type="ARBA" id="ARBA00022741"/>
    </source>
</evidence>
<comment type="similarity">
    <text evidence="7 15">In the N-terminal section; belongs to the PRA-CH family.</text>
</comment>
<proteinExistence type="inferred from homology"/>
<evidence type="ECO:0000256" key="3">
    <source>
        <dbReference type="ARBA" id="ARBA00004496"/>
    </source>
</evidence>
<evidence type="ECO:0000256" key="9">
    <source>
        <dbReference type="ARBA" id="ARBA00022605"/>
    </source>
</evidence>
<dbReference type="SUPFAM" id="SSF101386">
    <property type="entry name" value="all-alpha NTP pyrophosphatases"/>
    <property type="match status" value="1"/>
</dbReference>
<name>A0ABW7FW35_9BURK</name>
<dbReference type="EC" id="3.5.4.19" evidence="15"/>
<dbReference type="SUPFAM" id="SSF141734">
    <property type="entry name" value="HisI-like"/>
    <property type="match status" value="1"/>
</dbReference>
<evidence type="ECO:0000256" key="4">
    <source>
        <dbReference type="ARBA" id="ARBA00005169"/>
    </source>
</evidence>
<feature type="region of interest" description="Phosphoribosyl-ATP pyrophosphohydrolase" evidence="15">
    <location>
        <begin position="159"/>
        <end position="264"/>
    </location>
</feature>
<evidence type="ECO:0000256" key="8">
    <source>
        <dbReference type="ARBA" id="ARBA00022490"/>
    </source>
</evidence>
<keyword evidence="13 15" id="KW-0368">Histidine biosynthesis</keyword>
<keyword evidence="12 15" id="KW-0067">ATP-binding</keyword>
<feature type="region of interest" description="Phosphoribosyl-AMP cyclohydrolase" evidence="15">
    <location>
        <begin position="1"/>
        <end position="158"/>
    </location>
</feature>
<gene>
    <name evidence="15 17" type="primary">hisIE</name>
    <name evidence="15" type="synonym">hisI</name>
    <name evidence="17" type="ORF">ACG0Z6_09785</name>
</gene>
<dbReference type="Pfam" id="PF01503">
    <property type="entry name" value="PRA-PH"/>
    <property type="match status" value="1"/>
</dbReference>
<evidence type="ECO:0000256" key="7">
    <source>
        <dbReference type="ARBA" id="ARBA00008299"/>
    </source>
</evidence>
<dbReference type="RefSeq" id="WP_394460836.1">
    <property type="nucleotide sequence ID" value="NZ_JBIGHZ010000003.1"/>
</dbReference>
<evidence type="ECO:0000313" key="18">
    <source>
        <dbReference type="Proteomes" id="UP001606099"/>
    </source>
</evidence>
<comment type="pathway">
    <text evidence="4 15">Amino-acid biosynthesis; L-histidine biosynthesis; L-histidine from 5-phospho-alpha-D-ribose 1-diphosphate: step 3/9.</text>
</comment>
<dbReference type="EMBL" id="JBIGHZ010000003">
    <property type="protein sequence ID" value="MFG6448527.1"/>
    <property type="molecule type" value="Genomic_DNA"/>
</dbReference>
<dbReference type="InterPro" id="IPR021130">
    <property type="entry name" value="PRib-ATP_PPHydrolase-like"/>
</dbReference>
<comment type="pathway">
    <text evidence="5 15">Amino-acid biosynthesis; L-histidine biosynthesis; L-histidine from 5-phospho-alpha-D-ribose 1-diphosphate: step 2/9.</text>
</comment>
<keyword evidence="10 15" id="KW-0547">Nucleotide-binding</keyword>
<dbReference type="EC" id="3.6.1.31" evidence="15"/>
<evidence type="ECO:0000256" key="12">
    <source>
        <dbReference type="ARBA" id="ARBA00022840"/>
    </source>
</evidence>
<reference evidence="17 18" key="1">
    <citation type="submission" date="2024-08" db="EMBL/GenBank/DDBJ databases">
        <authorList>
            <person name="Lu H."/>
        </authorList>
    </citation>
    <scope>NUCLEOTIDE SEQUENCE [LARGE SCALE GENOMIC DNA]</scope>
    <source>
        <strain evidence="17 18">BYS180W</strain>
    </source>
</reference>
<comment type="caution">
    <text evidence="17">The sequence shown here is derived from an EMBL/GenBank/DDBJ whole genome shotgun (WGS) entry which is preliminary data.</text>
</comment>
<keyword evidence="11 15" id="KW-0378">Hydrolase</keyword>
<dbReference type="InterPro" id="IPR008179">
    <property type="entry name" value="HisE"/>
</dbReference>
<dbReference type="InterPro" id="IPR023019">
    <property type="entry name" value="His_synth_HisIE"/>
</dbReference>
<dbReference type="InterPro" id="IPR038019">
    <property type="entry name" value="PRib_AMP_CycHydrolase_sf"/>
</dbReference>
<evidence type="ECO:0000256" key="1">
    <source>
        <dbReference type="ARBA" id="ARBA00000024"/>
    </source>
</evidence>
<protein>
    <recommendedName>
        <fullName evidence="15">Histidine biosynthesis bifunctional protein HisIE</fullName>
    </recommendedName>
    <domain>
        <recommendedName>
            <fullName evidence="15">Phosphoribosyl-AMP cyclohydrolase</fullName>
            <shortName evidence="15">PRA-CH</shortName>
            <ecNumber evidence="15">3.5.4.19</ecNumber>
        </recommendedName>
    </domain>
    <domain>
        <recommendedName>
            <fullName evidence="15">Phosphoribosyl-ATP pyrophosphatase</fullName>
            <shortName evidence="15">PRA-PH</shortName>
            <ecNumber evidence="15">3.6.1.31</ecNumber>
        </recommendedName>
    </domain>
</protein>
<dbReference type="GO" id="GO:0004635">
    <property type="term" value="F:phosphoribosyl-AMP cyclohydrolase activity"/>
    <property type="evidence" value="ECO:0007669"/>
    <property type="project" value="UniProtKB-EC"/>
</dbReference>